<proteinExistence type="predicted"/>
<evidence type="ECO:0000256" key="1">
    <source>
        <dbReference type="SAM" id="MobiDB-lite"/>
    </source>
</evidence>
<protein>
    <submittedName>
        <fullName evidence="2">Uncharacterized protein</fullName>
    </submittedName>
</protein>
<sequence length="82" mass="9371">MRIILDTDKKTITVPWNYQQKLEEYNAMVMEISGDASKKKTFKSYIDDIWKECMEDSDKHLITGKKPSTSPAKSKQAPSSKG</sequence>
<evidence type="ECO:0000313" key="3">
    <source>
        <dbReference type="Proteomes" id="UP000760668"/>
    </source>
</evidence>
<accession>A0A921SSY1</accession>
<organism evidence="2 3">
    <name type="scientific">Pseudoflavonifractor capillosus</name>
    <dbReference type="NCBI Taxonomy" id="106588"/>
    <lineage>
        <taxon>Bacteria</taxon>
        <taxon>Bacillati</taxon>
        <taxon>Bacillota</taxon>
        <taxon>Clostridia</taxon>
        <taxon>Eubacteriales</taxon>
        <taxon>Oscillospiraceae</taxon>
        <taxon>Pseudoflavonifractor</taxon>
    </lineage>
</organism>
<gene>
    <name evidence="2" type="ORF">K8V01_06775</name>
</gene>
<dbReference type="Proteomes" id="UP000760668">
    <property type="component" value="Unassembled WGS sequence"/>
</dbReference>
<evidence type="ECO:0000313" key="2">
    <source>
        <dbReference type="EMBL" id="HJG86707.1"/>
    </source>
</evidence>
<comment type="caution">
    <text evidence="2">The sequence shown here is derived from an EMBL/GenBank/DDBJ whole genome shotgun (WGS) entry which is preliminary data.</text>
</comment>
<feature type="compositionally biased region" description="Low complexity" evidence="1">
    <location>
        <begin position="64"/>
        <end position="82"/>
    </location>
</feature>
<reference evidence="2" key="2">
    <citation type="submission" date="2021-09" db="EMBL/GenBank/DDBJ databases">
        <authorList>
            <person name="Gilroy R."/>
        </authorList>
    </citation>
    <scope>NUCLEOTIDE SEQUENCE</scope>
    <source>
        <strain evidence="2">CHK179-5677</strain>
    </source>
</reference>
<dbReference type="RefSeq" id="WP_191540654.1">
    <property type="nucleotide sequence ID" value="NZ_DYUC01000065.1"/>
</dbReference>
<dbReference type="AlphaFoldDB" id="A0A921SSY1"/>
<reference evidence="2" key="1">
    <citation type="journal article" date="2021" name="PeerJ">
        <title>Extensive microbial diversity within the chicken gut microbiome revealed by metagenomics and culture.</title>
        <authorList>
            <person name="Gilroy R."/>
            <person name="Ravi A."/>
            <person name="Getino M."/>
            <person name="Pursley I."/>
            <person name="Horton D.L."/>
            <person name="Alikhan N.F."/>
            <person name="Baker D."/>
            <person name="Gharbi K."/>
            <person name="Hall N."/>
            <person name="Watson M."/>
            <person name="Adriaenssens E.M."/>
            <person name="Foster-Nyarko E."/>
            <person name="Jarju S."/>
            <person name="Secka A."/>
            <person name="Antonio M."/>
            <person name="Oren A."/>
            <person name="Chaudhuri R.R."/>
            <person name="La Ragione R."/>
            <person name="Hildebrand F."/>
            <person name="Pallen M.J."/>
        </authorList>
    </citation>
    <scope>NUCLEOTIDE SEQUENCE</scope>
    <source>
        <strain evidence="2">CHK179-5677</strain>
    </source>
</reference>
<feature type="region of interest" description="Disordered" evidence="1">
    <location>
        <begin position="60"/>
        <end position="82"/>
    </location>
</feature>
<dbReference type="EMBL" id="DYUC01000065">
    <property type="protein sequence ID" value="HJG86707.1"/>
    <property type="molecule type" value="Genomic_DNA"/>
</dbReference>
<name>A0A921SSY1_9FIRM</name>